<evidence type="ECO:0000313" key="5">
    <source>
        <dbReference type="EMBL" id="KAA0595409.1"/>
    </source>
</evidence>
<name>A0A5A9GQ31_AZOLI</name>
<gene>
    <name evidence="5" type="ORF">FZ942_17470</name>
</gene>
<dbReference type="Gene3D" id="2.130.10.10">
    <property type="entry name" value="YVTN repeat-like/Quinoprotein amine dehydrogenase"/>
    <property type="match status" value="2"/>
</dbReference>
<dbReference type="InterPro" id="IPR015943">
    <property type="entry name" value="WD40/YVTN_repeat-like_dom_sf"/>
</dbReference>
<keyword evidence="2" id="KW-0604">Photosystem II</keyword>
<dbReference type="GO" id="GO:0015979">
    <property type="term" value="P:photosynthesis"/>
    <property type="evidence" value="ECO:0007669"/>
    <property type="project" value="UniProtKB-KW"/>
</dbReference>
<sequence>MNAPHRWVLLAAALALSTPATAATPAMTPGAVTGTTPARADFPVLSRPATPSAHAPEAAMLAVATVGNRLVAAGERGIVLLSDDGGASWRQARVPVSVSLTALQFVDGRTGWAVGHLGVVLRTDDGGESWRLQLDGIAAAERAAADPAGASSAKSGQSLVKDGPDKPFLDLQFWNDREGLVVGAYGLAFRTEDGGASWTSVMVALPNPDGLHLYGLRAGKGSNADDLYIVGEQGLMLRSTDRGRSFTPLDSPYPGSWFGLTVFDDGALLAYGLKGNAYRSADRGDHWDKVDMPTDTGVSAVTAVGGQALAVDQAGAVLESRDAGRRFALVQRTGLPLTGAAFAGSAFDGSLAVLSSLRGMAPLAPAP</sequence>
<organism evidence="5 6">
    <name type="scientific">Azospirillum lipoferum</name>
    <dbReference type="NCBI Taxonomy" id="193"/>
    <lineage>
        <taxon>Bacteria</taxon>
        <taxon>Pseudomonadati</taxon>
        <taxon>Pseudomonadota</taxon>
        <taxon>Alphaproteobacteria</taxon>
        <taxon>Rhodospirillales</taxon>
        <taxon>Azospirillaceae</taxon>
        <taxon>Azospirillum</taxon>
    </lineage>
</organism>
<feature type="signal peptide" evidence="3">
    <location>
        <begin position="1"/>
        <end position="22"/>
    </location>
</feature>
<evidence type="ECO:0000256" key="2">
    <source>
        <dbReference type="ARBA" id="ARBA00023276"/>
    </source>
</evidence>
<dbReference type="AlphaFoldDB" id="A0A5A9GQ31"/>
<evidence type="ECO:0000313" key="6">
    <source>
        <dbReference type="Proteomes" id="UP000324927"/>
    </source>
</evidence>
<dbReference type="GO" id="GO:0009523">
    <property type="term" value="C:photosystem II"/>
    <property type="evidence" value="ECO:0007669"/>
    <property type="project" value="UniProtKB-KW"/>
</dbReference>
<dbReference type="RefSeq" id="WP_149232350.1">
    <property type="nucleotide sequence ID" value="NZ_JALJXJ010000007.1"/>
</dbReference>
<dbReference type="Pfam" id="PF14870">
    <property type="entry name" value="PSII_BNR"/>
    <property type="match status" value="1"/>
</dbReference>
<evidence type="ECO:0000256" key="1">
    <source>
        <dbReference type="ARBA" id="ARBA00022531"/>
    </source>
</evidence>
<keyword evidence="6" id="KW-1185">Reference proteome</keyword>
<dbReference type="OrthoDB" id="9764804at2"/>
<reference evidence="5 6" key="1">
    <citation type="submission" date="2019-08" db="EMBL/GenBank/DDBJ databases">
        <authorList>
            <person name="Grouzdev D."/>
            <person name="Tikhonova E."/>
            <person name="Kravchenko I."/>
        </authorList>
    </citation>
    <scope>NUCLEOTIDE SEQUENCE [LARGE SCALE GENOMIC DNA]</scope>
    <source>
        <strain evidence="5 6">59b</strain>
    </source>
</reference>
<keyword evidence="3" id="KW-0732">Signal</keyword>
<comment type="caution">
    <text evidence="5">The sequence shown here is derived from an EMBL/GenBank/DDBJ whole genome shotgun (WGS) entry which is preliminary data.</text>
</comment>
<dbReference type="InterPro" id="IPR028203">
    <property type="entry name" value="PSII_CF48-like_dom"/>
</dbReference>
<evidence type="ECO:0000259" key="4">
    <source>
        <dbReference type="Pfam" id="PF14870"/>
    </source>
</evidence>
<accession>A0A5A9GQ31</accession>
<dbReference type="SUPFAM" id="SSF110296">
    <property type="entry name" value="Oligoxyloglucan reducing end-specific cellobiohydrolase"/>
    <property type="match status" value="1"/>
</dbReference>
<dbReference type="EMBL" id="VTTN01000006">
    <property type="protein sequence ID" value="KAA0595409.1"/>
    <property type="molecule type" value="Genomic_DNA"/>
</dbReference>
<protein>
    <recommendedName>
        <fullName evidence="4">Photosynthesis system II assembly factor Ycf48/Hcf136-like domain-containing protein</fullName>
    </recommendedName>
</protein>
<evidence type="ECO:0000256" key="3">
    <source>
        <dbReference type="SAM" id="SignalP"/>
    </source>
</evidence>
<keyword evidence="1" id="KW-0602">Photosynthesis</keyword>
<feature type="chain" id="PRO_5022901374" description="Photosynthesis system II assembly factor Ycf48/Hcf136-like domain-containing protein" evidence="3">
    <location>
        <begin position="23"/>
        <end position="367"/>
    </location>
</feature>
<feature type="domain" description="Photosynthesis system II assembly factor Ycf48/Hcf136-like" evidence="4">
    <location>
        <begin position="165"/>
        <end position="290"/>
    </location>
</feature>
<dbReference type="Proteomes" id="UP000324927">
    <property type="component" value="Unassembled WGS sequence"/>
</dbReference>
<dbReference type="PANTHER" id="PTHR47199">
    <property type="entry name" value="PHOTOSYSTEM II STABILITY/ASSEMBLY FACTOR HCF136, CHLOROPLASTIC"/>
    <property type="match status" value="1"/>
</dbReference>
<proteinExistence type="predicted"/>
<dbReference type="PANTHER" id="PTHR47199:SF2">
    <property type="entry name" value="PHOTOSYSTEM II STABILITY_ASSEMBLY FACTOR HCF136, CHLOROPLASTIC"/>
    <property type="match status" value="1"/>
</dbReference>